<name>A0A6C0H855_9ZZZZ</name>
<reference evidence="2" key="1">
    <citation type="journal article" date="2020" name="Nature">
        <title>Giant virus diversity and host interactions through global metagenomics.</title>
        <authorList>
            <person name="Schulz F."/>
            <person name="Roux S."/>
            <person name="Paez-Espino D."/>
            <person name="Jungbluth S."/>
            <person name="Walsh D.A."/>
            <person name="Denef V.J."/>
            <person name="McMahon K.D."/>
            <person name="Konstantinidis K.T."/>
            <person name="Eloe-Fadrosh E.A."/>
            <person name="Kyrpides N.C."/>
            <person name="Woyke T."/>
        </authorList>
    </citation>
    <scope>NUCLEOTIDE SEQUENCE</scope>
    <source>
        <strain evidence="2">GVMAG-M-3300023179-82</strain>
    </source>
</reference>
<evidence type="ECO:0000256" key="1">
    <source>
        <dbReference type="SAM" id="Phobius"/>
    </source>
</evidence>
<evidence type="ECO:0000313" key="2">
    <source>
        <dbReference type="EMBL" id="QHT76762.1"/>
    </source>
</evidence>
<feature type="transmembrane region" description="Helical" evidence="1">
    <location>
        <begin position="205"/>
        <end position="226"/>
    </location>
</feature>
<dbReference type="AlphaFoldDB" id="A0A6C0H855"/>
<keyword evidence="1" id="KW-0472">Membrane</keyword>
<organism evidence="2">
    <name type="scientific">viral metagenome</name>
    <dbReference type="NCBI Taxonomy" id="1070528"/>
    <lineage>
        <taxon>unclassified sequences</taxon>
        <taxon>metagenomes</taxon>
        <taxon>organismal metagenomes</taxon>
    </lineage>
</organism>
<feature type="transmembrane region" description="Helical" evidence="1">
    <location>
        <begin position="119"/>
        <end position="145"/>
    </location>
</feature>
<feature type="transmembrane region" description="Helical" evidence="1">
    <location>
        <begin position="81"/>
        <end position="107"/>
    </location>
</feature>
<protein>
    <submittedName>
        <fullName evidence="2">Uncharacterized protein</fullName>
    </submittedName>
</protein>
<sequence length="321" mass="37834">MSMCNANVENYVKKITCLRYLGISSIITYKVLIKMLKNKQYIINNNNLYENLNDSNTEYYNTSHNTSHNLFNFKLLIDNGYINFIILFSKSVILFLTSEGICIALYFATTASVDNLTIYFIPIKYCISEMALSVYLGSLFSFYPTYYLASKIQNTFYEKGNKPEQIFFIITIIMITLLFFCFRMMIIYKSHFIDLMTNVHKLPDIIQIILVSFIPIIVDMIQTYILSSTITHNNNDNYNNNNDITIIHIQDIEAKINKIENIITYYEKQNENLKSHNYNNITDFVWYNNELNRNLFIIDHLNIKLNRLIIKHSKLIDIENQ</sequence>
<keyword evidence="1" id="KW-0812">Transmembrane</keyword>
<feature type="transmembrane region" description="Helical" evidence="1">
    <location>
        <begin position="166"/>
        <end position="185"/>
    </location>
</feature>
<keyword evidence="1" id="KW-1133">Transmembrane helix</keyword>
<proteinExistence type="predicted"/>
<dbReference type="EMBL" id="MN739901">
    <property type="protein sequence ID" value="QHT76762.1"/>
    <property type="molecule type" value="Genomic_DNA"/>
</dbReference>
<accession>A0A6C0H855</accession>